<keyword evidence="2" id="KW-1133">Transmembrane helix</keyword>
<organism evidence="3 4">
    <name type="scientific">Peronospora matthiolae</name>
    <dbReference type="NCBI Taxonomy" id="2874970"/>
    <lineage>
        <taxon>Eukaryota</taxon>
        <taxon>Sar</taxon>
        <taxon>Stramenopiles</taxon>
        <taxon>Oomycota</taxon>
        <taxon>Peronosporomycetes</taxon>
        <taxon>Peronosporales</taxon>
        <taxon>Peronosporaceae</taxon>
        <taxon>Peronospora</taxon>
    </lineage>
</organism>
<accession>A0AAV1T2T4</accession>
<evidence type="ECO:0000313" key="3">
    <source>
        <dbReference type="EMBL" id="CAK7894498.1"/>
    </source>
</evidence>
<feature type="region of interest" description="Disordered" evidence="1">
    <location>
        <begin position="33"/>
        <end position="121"/>
    </location>
</feature>
<proteinExistence type="predicted"/>
<dbReference type="EMBL" id="CAKLBY020000004">
    <property type="protein sequence ID" value="CAK7894498.1"/>
    <property type="molecule type" value="Genomic_DNA"/>
</dbReference>
<feature type="compositionally biased region" description="Basic and acidic residues" evidence="1">
    <location>
        <begin position="89"/>
        <end position="121"/>
    </location>
</feature>
<feature type="region of interest" description="Disordered" evidence="1">
    <location>
        <begin position="1"/>
        <end position="21"/>
    </location>
</feature>
<feature type="compositionally biased region" description="Polar residues" evidence="1">
    <location>
        <begin position="47"/>
        <end position="57"/>
    </location>
</feature>
<gene>
    <name evidence="3" type="ORF">PM001_LOCUS812</name>
</gene>
<evidence type="ECO:0000313" key="4">
    <source>
        <dbReference type="Proteomes" id="UP001162060"/>
    </source>
</evidence>
<dbReference type="Proteomes" id="UP001162060">
    <property type="component" value="Unassembled WGS sequence"/>
</dbReference>
<evidence type="ECO:0000256" key="2">
    <source>
        <dbReference type="SAM" id="Phobius"/>
    </source>
</evidence>
<dbReference type="AlphaFoldDB" id="A0AAV1T2T4"/>
<protein>
    <submittedName>
        <fullName evidence="3">Uncharacterized protein</fullName>
    </submittedName>
</protein>
<name>A0AAV1T2T4_9STRA</name>
<reference evidence="3" key="1">
    <citation type="submission" date="2024-01" db="EMBL/GenBank/DDBJ databases">
        <authorList>
            <person name="Webb A."/>
        </authorList>
    </citation>
    <scope>NUCLEOTIDE SEQUENCE</scope>
    <source>
        <strain evidence="3">Pm1</strain>
    </source>
</reference>
<feature type="transmembrane region" description="Helical" evidence="2">
    <location>
        <begin position="163"/>
        <end position="186"/>
    </location>
</feature>
<feature type="compositionally biased region" description="Low complexity" evidence="1">
    <location>
        <begin position="67"/>
        <end position="88"/>
    </location>
</feature>
<sequence>MAPDQIPSAADKRAARRTRVLQGSRSRLQLVTGEISTLKPPSDEFSSDISIPKSQVLDSRGEVETNSESLVPSSEPSPAVPIPLFRVDQAQRRRDAAVRRRQKEKNQQEESGRVDAIEPGKSEPIESVREHQLFETASSAGCSSKRASSHGMALKLSFLEEKLVLLLIIATALYAAVNMDVSVIMAKMARNNELVDVSYDDLLASGVSMESIRQQLERGHVPSGRKQEELEHLRNQEQHSDANALFMTGTSGWLPDVASLGDFLTSLMAHPPVVLCVFLVRLLVSTGANALHKVLALPEVNHSEEGDLGFVVNVALSGRPMLKAFLVKGRKSLDDLFVFLFALVVFVAIRVIWLS</sequence>
<keyword evidence="2" id="KW-0472">Membrane</keyword>
<keyword evidence="2" id="KW-0812">Transmembrane</keyword>
<evidence type="ECO:0000256" key="1">
    <source>
        <dbReference type="SAM" id="MobiDB-lite"/>
    </source>
</evidence>
<comment type="caution">
    <text evidence="3">The sequence shown here is derived from an EMBL/GenBank/DDBJ whole genome shotgun (WGS) entry which is preliminary data.</text>
</comment>
<feature type="transmembrane region" description="Helical" evidence="2">
    <location>
        <begin position="336"/>
        <end position="353"/>
    </location>
</feature>